<keyword evidence="7" id="KW-1185">Reference proteome</keyword>
<feature type="transmembrane region" description="Helical" evidence="4">
    <location>
        <begin position="70"/>
        <end position="95"/>
    </location>
</feature>
<feature type="binding site" evidence="3">
    <location>
        <begin position="252"/>
        <end position="259"/>
    </location>
    <ligand>
        <name>ATP</name>
        <dbReference type="ChEBI" id="CHEBI:30616"/>
    </ligand>
</feature>
<dbReference type="EMBL" id="SLXQ01000001">
    <property type="protein sequence ID" value="TCP56681.1"/>
    <property type="molecule type" value="Genomic_DNA"/>
</dbReference>
<gene>
    <name evidence="6" type="ORF">EV191_101627</name>
</gene>
<keyword evidence="4" id="KW-0812">Transmembrane</keyword>
<accession>A0A4R2RAE9</accession>
<feature type="transmembrane region" description="Helical" evidence="4">
    <location>
        <begin position="29"/>
        <end position="49"/>
    </location>
</feature>
<dbReference type="Proteomes" id="UP000294911">
    <property type="component" value="Unassembled WGS sequence"/>
</dbReference>
<keyword evidence="1 3" id="KW-0547">Nucleotide-binding</keyword>
<dbReference type="RefSeq" id="WP_243658724.1">
    <property type="nucleotide sequence ID" value="NZ_SLXQ01000001.1"/>
</dbReference>
<dbReference type="InterPro" id="IPR002543">
    <property type="entry name" value="FtsK_dom"/>
</dbReference>
<comment type="caution">
    <text evidence="6">The sequence shown here is derived from an EMBL/GenBank/DDBJ whole genome shotgun (WGS) entry which is preliminary data.</text>
</comment>
<protein>
    <submittedName>
        <fullName evidence="6">S-DNA-T family DNA segregation ATPase FtsK/SpoIIIE</fullName>
    </submittedName>
</protein>
<dbReference type="SUPFAM" id="SSF52540">
    <property type="entry name" value="P-loop containing nucleoside triphosphate hydrolases"/>
    <property type="match status" value="1"/>
</dbReference>
<dbReference type="InterPro" id="IPR050206">
    <property type="entry name" value="FtsK/SpoIIIE/SftA"/>
</dbReference>
<dbReference type="PROSITE" id="PS50901">
    <property type="entry name" value="FTSK"/>
    <property type="match status" value="1"/>
</dbReference>
<evidence type="ECO:0000313" key="6">
    <source>
        <dbReference type="EMBL" id="TCP56681.1"/>
    </source>
</evidence>
<evidence type="ECO:0000256" key="3">
    <source>
        <dbReference type="PROSITE-ProRule" id="PRU00289"/>
    </source>
</evidence>
<feature type="domain" description="FtsK" evidence="5">
    <location>
        <begin position="236"/>
        <end position="416"/>
    </location>
</feature>
<sequence>MSAQENRWVDPAPLEVSRPRLPWWTMLPGWAKLLLVPVAVVWVACWAVFQFARITYRYPLTITTSAAAGLLAAFHGYLAVTVAVAGVTVVAVAWWRLHPDSFHQFAAPQPVTEYRRFAVYACQWRTVMRLSELTKDKRGREYRPKLGRLRSHGWRDVVRVTMAKGQAPEQWELHASGLAHSFRARHCRVRVRKPGRLELDLIHRDPLAPSIPAPTLGLDASGVDLRRLVIGRTETGKPWTVSLLGNHLLGVGSTGAGKASVSWSIVRALAPAIKADRVRVFGIDPKGGMELSACAEAFHTLACDNGDKAVNLLEYLAGEVKARAERYRGRRTWTPESGDPFLVLLVDELADVIAYQTDRNLRDRAVKAIQAITSQGRAPGVCVLGFLQDPRKEIVPFRHLFPTKIALRLDEPAQVDMVLGDGVRQRGAAAHEIPESTPGVAWVKHDGHREPVRARAFHITDEDLADLVAFLTAHTTDIPVLVTEGARA</sequence>
<dbReference type="GO" id="GO:0003677">
    <property type="term" value="F:DNA binding"/>
    <property type="evidence" value="ECO:0007669"/>
    <property type="project" value="InterPro"/>
</dbReference>
<proteinExistence type="predicted"/>
<name>A0A4R2RAE9_9PSEU</name>
<keyword evidence="2 3" id="KW-0067">ATP-binding</keyword>
<evidence type="ECO:0000313" key="7">
    <source>
        <dbReference type="Proteomes" id="UP000294911"/>
    </source>
</evidence>
<organism evidence="6 7">
    <name type="scientific">Tamaricihabitans halophyticus</name>
    <dbReference type="NCBI Taxonomy" id="1262583"/>
    <lineage>
        <taxon>Bacteria</taxon>
        <taxon>Bacillati</taxon>
        <taxon>Actinomycetota</taxon>
        <taxon>Actinomycetes</taxon>
        <taxon>Pseudonocardiales</taxon>
        <taxon>Pseudonocardiaceae</taxon>
        <taxon>Tamaricihabitans</taxon>
    </lineage>
</organism>
<evidence type="ECO:0000256" key="1">
    <source>
        <dbReference type="ARBA" id="ARBA00022741"/>
    </source>
</evidence>
<dbReference type="Gene3D" id="3.40.50.300">
    <property type="entry name" value="P-loop containing nucleotide triphosphate hydrolases"/>
    <property type="match status" value="1"/>
</dbReference>
<dbReference type="InterPro" id="IPR027417">
    <property type="entry name" value="P-loop_NTPase"/>
</dbReference>
<dbReference type="AlphaFoldDB" id="A0A4R2RAE9"/>
<evidence type="ECO:0000256" key="4">
    <source>
        <dbReference type="SAM" id="Phobius"/>
    </source>
</evidence>
<dbReference type="PANTHER" id="PTHR22683">
    <property type="entry name" value="SPORULATION PROTEIN RELATED"/>
    <property type="match status" value="1"/>
</dbReference>
<keyword evidence="4" id="KW-0472">Membrane</keyword>
<reference evidence="6 7" key="1">
    <citation type="submission" date="2019-03" db="EMBL/GenBank/DDBJ databases">
        <title>Genomic Encyclopedia of Type Strains, Phase IV (KMG-IV): sequencing the most valuable type-strain genomes for metagenomic binning, comparative biology and taxonomic classification.</title>
        <authorList>
            <person name="Goeker M."/>
        </authorList>
    </citation>
    <scope>NUCLEOTIDE SEQUENCE [LARGE SCALE GENOMIC DNA]</scope>
    <source>
        <strain evidence="6 7">DSM 45765</strain>
    </source>
</reference>
<dbReference type="PANTHER" id="PTHR22683:SF41">
    <property type="entry name" value="DNA TRANSLOCASE FTSK"/>
    <property type="match status" value="1"/>
</dbReference>
<keyword evidence="4" id="KW-1133">Transmembrane helix</keyword>
<dbReference type="Pfam" id="PF01580">
    <property type="entry name" value="FtsK_SpoIIIE"/>
    <property type="match status" value="1"/>
</dbReference>
<dbReference type="GO" id="GO:0005524">
    <property type="term" value="F:ATP binding"/>
    <property type="evidence" value="ECO:0007669"/>
    <property type="project" value="UniProtKB-UniRule"/>
</dbReference>
<evidence type="ECO:0000256" key="2">
    <source>
        <dbReference type="ARBA" id="ARBA00022840"/>
    </source>
</evidence>
<evidence type="ECO:0000259" key="5">
    <source>
        <dbReference type="PROSITE" id="PS50901"/>
    </source>
</evidence>